<evidence type="ECO:0000313" key="2">
    <source>
        <dbReference type="EMBL" id="KAJ8866870.1"/>
    </source>
</evidence>
<dbReference type="Proteomes" id="UP001159363">
    <property type="component" value="Chromosome 15"/>
</dbReference>
<gene>
    <name evidence="2" type="ORF">PR048_032732</name>
</gene>
<sequence length="869" mass="95159">MSGTQFANQRLVTCSPADSPANREPFASRCSQSDARYIPRDSCSQSESGCAISLYGPNVVALVCEDVRGFAGKSENKLRAQLRICIIRPENINPSLAAQRQKSSTMDAKYRIPCRYKCCPLQCPAVSRSRYCRARELACHDGHGGRAISTLPAGSPDFRKWESCRTMPLVGGFSRGPPVSRALSFRRYSTFTSIALVSSQDLADKSRPNLFTHSVKLCLHEAEEYRGNGLCVPGRRGLGWVAWLLRDCEQGEGRGSNVLFWVAAGGEPRRRSGKADEFSCLRGASSAKPVTLQPLLSLARWGGGEGVVDLHSFCPRVLLRRPPEVNAASSAPDLQTNGGALGAVFRAAPTGRFRVSHPLVHSHHKHLVVSRSPIVVRPLHRFPFPALSQEASTKTTDSPAVGRRPSPRSFSKCHVAPKVLVSRIFLRNIYTCRLLQQGGRRGCDVSYVTAVTHSLAARWGRGMTRQRAGLPRGRGGSRLNFTALYALESASFLNWLLRKREASPFLIELLVNTLARKQGVRKGCTVQGINRFVEMMTCNGMRTLAEQRKSCFYYLGTIDRKASRQQEDMRGCNTRASLAGLTPSHPFTTRITRPPLYRTSLRARTQLGGLRHKSAGRRAAAVHIGSYAVAQTEAERRDSLSAAVNHLRASQKKRSNKAASVSARGRFEVGHSGQRVTGAGGRSQLQPGVTNRRVPRPLLSTRQLPLVLRAYGPPIIALPSIASSYGSTTAYNGKGRTTSPVTRSNTCCVWLPDDSSGELSDTHEHFITLMLLLKTSKVTQNGPSPERSTVDGERGKQLALVRARAPYNGDVRLRSFRQPSRGRKFGSVNGVAVPLMWIHPLPGWLREVLGTDLASDWLQLGCLLACAAV</sequence>
<feature type="region of interest" description="Disordered" evidence="1">
    <location>
        <begin position="647"/>
        <end position="691"/>
    </location>
</feature>
<evidence type="ECO:0000313" key="3">
    <source>
        <dbReference type="Proteomes" id="UP001159363"/>
    </source>
</evidence>
<accession>A0ABQ9G317</accession>
<reference evidence="2 3" key="1">
    <citation type="submission" date="2023-02" db="EMBL/GenBank/DDBJ databases">
        <title>LHISI_Scaffold_Assembly.</title>
        <authorList>
            <person name="Stuart O.P."/>
            <person name="Cleave R."/>
            <person name="Magrath M.J.L."/>
            <person name="Mikheyev A.S."/>
        </authorList>
    </citation>
    <scope>NUCLEOTIDE SEQUENCE [LARGE SCALE GENOMIC DNA]</scope>
    <source>
        <strain evidence="2">Daus_M_001</strain>
        <tissue evidence="2">Leg muscle</tissue>
    </source>
</reference>
<keyword evidence="3" id="KW-1185">Reference proteome</keyword>
<dbReference type="EMBL" id="JARBHB010000016">
    <property type="protein sequence ID" value="KAJ8866870.1"/>
    <property type="molecule type" value="Genomic_DNA"/>
</dbReference>
<comment type="caution">
    <text evidence="2">The sequence shown here is derived from an EMBL/GenBank/DDBJ whole genome shotgun (WGS) entry which is preliminary data.</text>
</comment>
<protein>
    <submittedName>
        <fullName evidence="2">Uncharacterized protein</fullName>
    </submittedName>
</protein>
<name>A0ABQ9G317_9NEOP</name>
<proteinExistence type="predicted"/>
<organism evidence="2 3">
    <name type="scientific">Dryococelus australis</name>
    <dbReference type="NCBI Taxonomy" id="614101"/>
    <lineage>
        <taxon>Eukaryota</taxon>
        <taxon>Metazoa</taxon>
        <taxon>Ecdysozoa</taxon>
        <taxon>Arthropoda</taxon>
        <taxon>Hexapoda</taxon>
        <taxon>Insecta</taxon>
        <taxon>Pterygota</taxon>
        <taxon>Neoptera</taxon>
        <taxon>Polyneoptera</taxon>
        <taxon>Phasmatodea</taxon>
        <taxon>Verophasmatodea</taxon>
        <taxon>Anareolatae</taxon>
        <taxon>Phasmatidae</taxon>
        <taxon>Eurycanthinae</taxon>
        <taxon>Dryococelus</taxon>
    </lineage>
</organism>
<evidence type="ECO:0000256" key="1">
    <source>
        <dbReference type="SAM" id="MobiDB-lite"/>
    </source>
</evidence>